<comment type="caution">
    <text evidence="2">The sequence shown here is derived from an EMBL/GenBank/DDBJ whole genome shotgun (WGS) entry which is preliminary data.</text>
</comment>
<evidence type="ECO:0000256" key="1">
    <source>
        <dbReference type="SAM" id="Phobius"/>
    </source>
</evidence>
<dbReference type="EMBL" id="JARZFX010000001">
    <property type="protein sequence ID" value="MEC5422262.1"/>
    <property type="molecule type" value="Genomic_DNA"/>
</dbReference>
<dbReference type="InterPro" id="IPR016977">
    <property type="entry name" value="ComGF"/>
</dbReference>
<gene>
    <name evidence="2" type="ORF">QGM71_02010</name>
</gene>
<reference evidence="2 3" key="1">
    <citation type="journal article" date="2024" name="Int. J. Syst. Evol. Microbiol.">
        <title>Virgibacillus tibetensis sp. nov., isolated from salt lake on the Tibetan Plateau of China.</title>
        <authorList>
            <person name="Phurbu D."/>
            <person name="Liu Z.-X."/>
            <person name="Wang R."/>
            <person name="Zheng Y.-Y."/>
            <person name="Liu H.-C."/>
            <person name="Zhou Y.-G."/>
            <person name="Yu Y.-J."/>
            <person name="Li A.-H."/>
        </authorList>
    </citation>
    <scope>NUCLEOTIDE SEQUENCE [LARGE SCALE GENOMIC DNA]</scope>
    <source>
        <strain evidence="2 3">C22-A2</strain>
    </source>
</reference>
<keyword evidence="3" id="KW-1185">Reference proteome</keyword>
<name>A0ABU6KAA3_9BACI</name>
<keyword evidence="1" id="KW-0472">Membrane</keyword>
<evidence type="ECO:0000313" key="3">
    <source>
        <dbReference type="Proteomes" id="UP001335737"/>
    </source>
</evidence>
<organism evidence="2 3">
    <name type="scientific">Virgibacillus tibetensis</name>
    <dbReference type="NCBI Taxonomy" id="3042313"/>
    <lineage>
        <taxon>Bacteria</taxon>
        <taxon>Bacillati</taxon>
        <taxon>Bacillota</taxon>
        <taxon>Bacilli</taxon>
        <taxon>Bacillales</taxon>
        <taxon>Bacillaceae</taxon>
        <taxon>Virgibacillus</taxon>
    </lineage>
</organism>
<dbReference type="Pfam" id="PF15980">
    <property type="entry name" value="ComGF"/>
    <property type="match status" value="1"/>
</dbReference>
<proteinExistence type="predicted"/>
<keyword evidence="1" id="KW-0812">Transmembrane</keyword>
<keyword evidence="1" id="KW-1133">Transmembrane helix</keyword>
<dbReference type="Proteomes" id="UP001335737">
    <property type="component" value="Unassembled WGS sequence"/>
</dbReference>
<feature type="transmembrane region" description="Helical" evidence="1">
    <location>
        <begin position="16"/>
        <end position="39"/>
    </location>
</feature>
<evidence type="ECO:0000313" key="2">
    <source>
        <dbReference type="EMBL" id="MEC5422262.1"/>
    </source>
</evidence>
<sequence>MKKYVYTPFYQNNRGFTFISTLLLIIILALTLPFAGYLLKASSYTVNPDEISIQLFFQFLRNDMINATDYQVSSSSLSLNLDNGNTATIGSYNNQIRRQVNGLGHEVYLQNVKEWNLIPLSYGFHATITSLEGEIYEKTIVFYK</sequence>
<protein>
    <submittedName>
        <fullName evidence="2">ComGF family competence protein</fullName>
    </submittedName>
</protein>
<accession>A0ABU6KAA3</accession>